<sequence length="531" mass="63359">MEYDFLQQFAKRMNSVGMYAMLMKNSWQKTTWKTFDIESVEEQLNIIFSVLLYMMEQSLEEEICTIDDIAAYLDDICNHFFRKRYSFEQSNALADFIVNVVLSDEGRAMYFPCFDFEKKEYIDTYISYIENRVVYLEDQTKRTSYKLTDQGYNLILSTLEMEGNMKLSVHEMIFRMHLERSTYDRALEEIKHIFNLLQIRLQKNEEALNRIRRNALEYSVAEYQKLLEENLETIEHTQDEFEGFAKLVRKRTLELEQANINVKVLGKEDAKKLSDLQKIERYLQDALAKHQKILGMHFDLKELYTRELEQLSQMAMIKRFSLRKELFDKVIEHPGRLTNLEYFLRPLFMQDPKKIYNLNRCLEPQKAIRKEKEEETQELIEFDAKEFEAEKERKARKRLQKYKESLQMMLELAYIKKTITLKEIAGREAAIQKKIVCEVGIFKEIMVELIRNKEIDLVALQQEKKESFDDNSLQFHLQEMIYEIIKEQGWSATDIIVERMEPQETVTFENVPDRENALTTIRCSNVSITIA</sequence>
<feature type="coiled-coil region" evidence="1">
    <location>
        <begin position="194"/>
        <end position="240"/>
    </location>
</feature>
<dbReference type="EMBL" id="JACRSW010000001">
    <property type="protein sequence ID" value="MBC8556307.1"/>
    <property type="molecule type" value="Genomic_DNA"/>
</dbReference>
<accession>A0ABR7MR79</accession>
<name>A0ABR7MR79_9FIRM</name>
<protein>
    <submittedName>
        <fullName evidence="2">Uncharacterized protein</fullName>
    </submittedName>
</protein>
<proteinExistence type="predicted"/>
<evidence type="ECO:0000256" key="1">
    <source>
        <dbReference type="SAM" id="Coils"/>
    </source>
</evidence>
<gene>
    <name evidence="2" type="ORF">H8700_01025</name>
</gene>
<keyword evidence="1" id="KW-0175">Coiled coil</keyword>
<organism evidence="2 3">
    <name type="scientific">Jutongia hominis</name>
    <dbReference type="NCBI Taxonomy" id="2763664"/>
    <lineage>
        <taxon>Bacteria</taxon>
        <taxon>Bacillati</taxon>
        <taxon>Bacillota</taxon>
        <taxon>Clostridia</taxon>
        <taxon>Lachnospirales</taxon>
        <taxon>Lachnospiraceae</taxon>
        <taxon>Jutongia</taxon>
    </lineage>
</organism>
<evidence type="ECO:0000313" key="2">
    <source>
        <dbReference type="EMBL" id="MBC8556307.1"/>
    </source>
</evidence>
<dbReference type="Proteomes" id="UP000637513">
    <property type="component" value="Unassembled WGS sequence"/>
</dbReference>
<dbReference type="RefSeq" id="WP_249302342.1">
    <property type="nucleotide sequence ID" value="NZ_JACRSW010000001.1"/>
</dbReference>
<evidence type="ECO:0000313" key="3">
    <source>
        <dbReference type="Proteomes" id="UP000637513"/>
    </source>
</evidence>
<keyword evidence="3" id="KW-1185">Reference proteome</keyword>
<reference evidence="2 3" key="1">
    <citation type="submission" date="2020-08" db="EMBL/GenBank/DDBJ databases">
        <title>Genome public.</title>
        <authorList>
            <person name="Liu C."/>
            <person name="Sun Q."/>
        </authorList>
    </citation>
    <scope>NUCLEOTIDE SEQUENCE [LARGE SCALE GENOMIC DNA]</scope>
    <source>
        <strain evidence="2 3">BX3</strain>
    </source>
</reference>
<comment type="caution">
    <text evidence="2">The sequence shown here is derived from an EMBL/GenBank/DDBJ whole genome shotgun (WGS) entry which is preliminary data.</text>
</comment>